<dbReference type="RefSeq" id="XP_059605776.1">
    <property type="nucleotide sequence ID" value="XM_059748509.1"/>
</dbReference>
<reference evidence="1" key="1">
    <citation type="submission" date="2025-02" db="EMBL/GenBank/DDBJ databases">
        <authorList>
            <consortium name="NCBI Genome Project"/>
        </authorList>
    </citation>
    <scope>NUCLEOTIDE SEQUENCE</scope>
</reference>
<proteinExistence type="predicted"/>
<dbReference type="AlphaFoldDB" id="A0AAJ8C0I3"/>
<name>A0AAJ8C0I3_ASPNG</name>
<accession>A0AAJ8C0I3</accession>
<protein>
    <submittedName>
        <fullName evidence="1">Uncharacterized protein</fullName>
    </submittedName>
</protein>
<organism evidence="1">
    <name type="scientific">Aspergillus niger</name>
    <dbReference type="NCBI Taxonomy" id="5061"/>
    <lineage>
        <taxon>Eukaryota</taxon>
        <taxon>Fungi</taxon>
        <taxon>Dikarya</taxon>
        <taxon>Ascomycota</taxon>
        <taxon>Pezizomycotina</taxon>
        <taxon>Eurotiomycetes</taxon>
        <taxon>Eurotiomycetidae</taxon>
        <taxon>Eurotiales</taxon>
        <taxon>Aspergillaceae</taxon>
        <taxon>Aspergillus</taxon>
        <taxon>Aspergillus subgen. Circumdati</taxon>
    </lineage>
</organism>
<dbReference type="VEuPathDB" id="FungiDB:An07g06090"/>
<dbReference type="KEGG" id="ang:An07g06090"/>
<evidence type="ECO:0000313" key="1">
    <source>
        <dbReference type="RefSeq" id="XP_059605776.1"/>
    </source>
</evidence>
<sequence length="130" mass="14941">MRMKERLVERCWGGASFSHLSRCFCACPCRKQGQPVVLWAGRKRVSKMGMWRRKLARVASGVVLRRFLSLSTVFPCVSPQLLASFIYIPRGGSRWDQPGRMCFMQHVTEPLPIDLLPNRELYISHSDTIT</sequence>
<reference evidence="1" key="2">
    <citation type="submission" date="2025-08" db="UniProtKB">
        <authorList>
            <consortium name="RefSeq"/>
        </authorList>
    </citation>
    <scope>IDENTIFICATION</scope>
</reference>
<dbReference type="GeneID" id="84591423"/>
<gene>
    <name evidence="1" type="ORF">An07g06090</name>
</gene>